<keyword evidence="5 13" id="KW-0337">GPI-anchor biosynthesis</keyword>
<evidence type="ECO:0000313" key="16">
    <source>
        <dbReference type="Proteomes" id="UP000320333"/>
    </source>
</evidence>
<feature type="transmembrane region" description="Helical" evidence="13">
    <location>
        <begin position="486"/>
        <end position="504"/>
    </location>
</feature>
<dbReference type="Proteomes" id="UP000320333">
    <property type="component" value="Unassembled WGS sequence"/>
</dbReference>
<dbReference type="InterPro" id="IPR002591">
    <property type="entry name" value="Phosphodiest/P_Trfase"/>
</dbReference>
<comment type="pathway">
    <text evidence="2 13">Glycolipid biosynthesis; glycosylphosphatidylinositol-anchor biosynthesis.</text>
</comment>
<dbReference type="Gene3D" id="3.40.720.10">
    <property type="entry name" value="Alkaline Phosphatase, subunit A"/>
    <property type="match status" value="1"/>
</dbReference>
<keyword evidence="16" id="KW-1185">Reference proteome</keyword>
<dbReference type="SUPFAM" id="SSF53649">
    <property type="entry name" value="Alkaline phosphatase-like"/>
    <property type="match status" value="1"/>
</dbReference>
<comment type="caution">
    <text evidence="15">The sequence shown here is derived from an EMBL/GenBank/DDBJ whole genome shotgun (WGS) entry which is preliminary data.</text>
</comment>
<keyword evidence="9 13" id="KW-1133">Transmembrane helix</keyword>
<feature type="transmembrane region" description="Helical" evidence="13">
    <location>
        <begin position="511"/>
        <end position="526"/>
    </location>
</feature>
<dbReference type="AlphaFoldDB" id="A0A507EJY7"/>
<organism evidence="15 16">
    <name type="scientific">Chytriomyces confervae</name>
    <dbReference type="NCBI Taxonomy" id="246404"/>
    <lineage>
        <taxon>Eukaryota</taxon>
        <taxon>Fungi</taxon>
        <taxon>Fungi incertae sedis</taxon>
        <taxon>Chytridiomycota</taxon>
        <taxon>Chytridiomycota incertae sedis</taxon>
        <taxon>Chytridiomycetes</taxon>
        <taxon>Chytridiales</taxon>
        <taxon>Chytriomycetaceae</taxon>
        <taxon>Chytriomyces</taxon>
    </lineage>
</organism>
<evidence type="ECO:0000256" key="3">
    <source>
        <dbReference type="ARBA" id="ARBA00008400"/>
    </source>
</evidence>
<feature type="transmembrane region" description="Helical" evidence="13">
    <location>
        <begin position="895"/>
        <end position="914"/>
    </location>
</feature>
<dbReference type="GO" id="GO:0006506">
    <property type="term" value="P:GPI anchor biosynthetic process"/>
    <property type="evidence" value="ECO:0007669"/>
    <property type="project" value="UniProtKB-UniPathway"/>
</dbReference>
<evidence type="ECO:0000256" key="6">
    <source>
        <dbReference type="ARBA" id="ARBA00022679"/>
    </source>
</evidence>
<feature type="domain" description="GPI ethanolamine phosphate transferase 1 C-terminal" evidence="14">
    <location>
        <begin position="433"/>
        <end position="919"/>
    </location>
</feature>
<dbReference type="GO" id="GO:0005789">
    <property type="term" value="C:endoplasmic reticulum membrane"/>
    <property type="evidence" value="ECO:0007669"/>
    <property type="project" value="UniProtKB-SubCell"/>
</dbReference>
<comment type="function">
    <text evidence="12 13">Ethanolamine phosphate transferase involved in glycosylphosphatidylinositol-anchor biosynthesis. Transfers ethanolamine phosphate to the first alpha-1,4-linked mannose of the glycosylphosphatidylinositol precursor of GPI-anchor.</text>
</comment>
<dbReference type="PANTHER" id="PTHR12250:SF0">
    <property type="entry name" value="GPI ETHANOLAMINE PHOSPHATE TRANSFERASE 1"/>
    <property type="match status" value="1"/>
</dbReference>
<feature type="transmembrane region" description="Helical" evidence="13">
    <location>
        <begin position="598"/>
        <end position="617"/>
    </location>
</feature>
<comment type="similarity">
    <text evidence="3 13">Belongs to the PIGG/PIGN/PIGO family. PIGN subfamily.</text>
</comment>
<feature type="transmembrane region" description="Helical" evidence="13">
    <location>
        <begin position="926"/>
        <end position="956"/>
    </location>
</feature>
<keyword evidence="11" id="KW-0325">Glycoprotein</keyword>
<proteinExistence type="inferred from homology"/>
<comment type="subcellular location">
    <subcellularLocation>
        <location evidence="1 13">Endoplasmic reticulum membrane</location>
        <topology evidence="1 13">Multi-pass membrane protein</topology>
    </subcellularLocation>
</comment>
<sequence length="964" mass="109023">MADPKPRSSNRLARLLVLGVLFHVVYSWSIFDIYFRSPLVHGMTPVEAPQPAPASRLVLFVADGLRADKLFEKQLDRAPFLKDIVMNTGSFGISRTHVPTESRPGHVALIAGFYEDVSAVTKGWKHNPVEFDSVFNESRKTWSFGSPDILPMFADGASDKHRVETFMYPPEFEDFAEKDASMLDTWVFDKVDEFFENAQKNQTTLDLLRSDKIVFFLHLLGLDTNGHAHRPYSKEYLNNIQLVDSGIKRFVENWDAFFNHDGKTAYVFTADHGMSNRGNHGDGNPDNTETPLIAWGAGIAGPDRKNAVVDSYSIDWGLDKLKRVDVNQADVAPLMSTLIGIPYPMNSVGELPLAYLNNTAHYKAEAAFRNARQILRQFFVKQESKRSTELYFEPFPFLLNHEALIQEIQGLIAKDLMDTAIEKSQELAKLCIEGLRYYQIYDWLFLRGMISVGYLGWIANSLLFVFKNYAGYSFGAIEEDERDRKMVTYGAVVFFAAFSAFMYMKQSHPNYYLYIAFLVYLWAQVFKERRFAWTLITSNLKSGAWMMDFSKGALYFVGLEILVCSYFAREILTPALIVAGIVWPMLTPESFQKNNSGILSYWRISCIGTSIFLMLPVEFDEDMRLVTLGGILILVSGIFAAYFLPLYAQAKLPGTKSRSKNPNEDKAPPAVIMLQLLVIFLSIVIVNDTSSRLKAKKGLPLLNQVASWLILASCAAIPMMDSVKEGQHYLRRLVVIYLSFAPVFILLSISYEALFYFCFSQTLLSWLLMERQLYSETSEPLGNDYADVTKRVTRSSSKAAANASNSNDASFRFLTTNDLRTATIFLFLINVAFFGTGNIASVASFTIDSVYRFFTVFNPFLMAALVIVKMWVPFFLLSAVFGVVSRSIRLPAFSLFLLVLSTTDVMTLNFFFLVRDDGSWLEIGTTISHFIIASSFIVFQIVLFSVGHFLVGRVLIPEVRVKKD</sequence>
<dbReference type="InterPro" id="IPR017850">
    <property type="entry name" value="Alkaline_phosphatase_core_sf"/>
</dbReference>
<reference evidence="15 16" key="1">
    <citation type="journal article" date="2019" name="Sci. Rep.">
        <title>Comparative genomics of chytrid fungi reveal insights into the obligate biotrophic and pathogenic lifestyle of Synchytrium endobioticum.</title>
        <authorList>
            <person name="van de Vossenberg B.T.L.H."/>
            <person name="Warris S."/>
            <person name="Nguyen H.D.T."/>
            <person name="van Gent-Pelzer M.P.E."/>
            <person name="Joly D.L."/>
            <person name="van de Geest H.C."/>
            <person name="Bonants P.J.M."/>
            <person name="Smith D.S."/>
            <person name="Levesque C.A."/>
            <person name="van der Lee T.A.J."/>
        </authorList>
    </citation>
    <scope>NUCLEOTIDE SEQUENCE [LARGE SCALE GENOMIC DNA]</scope>
    <source>
        <strain evidence="15 16">CBS 675.73</strain>
    </source>
</reference>
<evidence type="ECO:0000256" key="13">
    <source>
        <dbReference type="RuleBase" id="RU367138"/>
    </source>
</evidence>
<feature type="transmembrane region" description="Helical" evidence="13">
    <location>
        <begin position="729"/>
        <end position="747"/>
    </location>
</feature>
<dbReference type="CDD" id="cd16020">
    <property type="entry name" value="GPI_EPT_1"/>
    <property type="match status" value="1"/>
</dbReference>
<name>A0A507EJY7_9FUNG</name>
<evidence type="ECO:0000256" key="9">
    <source>
        <dbReference type="ARBA" id="ARBA00022989"/>
    </source>
</evidence>
<feature type="transmembrane region" description="Helical" evidence="13">
    <location>
        <begin position="698"/>
        <end position="717"/>
    </location>
</feature>
<keyword evidence="7 13" id="KW-0812">Transmembrane</keyword>
<dbReference type="FunFam" id="3.40.720.10:FF:000015">
    <property type="entry name" value="GPI ethanolamine phosphate transferase 1"/>
    <property type="match status" value="1"/>
</dbReference>
<evidence type="ECO:0000256" key="4">
    <source>
        <dbReference type="ARBA" id="ARBA00020831"/>
    </source>
</evidence>
<dbReference type="Pfam" id="PF01663">
    <property type="entry name" value="Phosphodiest"/>
    <property type="match status" value="1"/>
</dbReference>
<evidence type="ECO:0000313" key="15">
    <source>
        <dbReference type="EMBL" id="TPX63705.1"/>
    </source>
</evidence>
<dbReference type="Pfam" id="PF04987">
    <property type="entry name" value="PigN"/>
    <property type="match status" value="1"/>
</dbReference>
<feature type="transmembrane region" description="Helical" evidence="13">
    <location>
        <begin position="12"/>
        <end position="35"/>
    </location>
</feature>
<dbReference type="STRING" id="246404.A0A507EJY7"/>
<keyword evidence="8 13" id="KW-0256">Endoplasmic reticulum</keyword>
<evidence type="ECO:0000256" key="12">
    <source>
        <dbReference type="ARBA" id="ARBA00024850"/>
    </source>
</evidence>
<evidence type="ECO:0000256" key="1">
    <source>
        <dbReference type="ARBA" id="ARBA00004477"/>
    </source>
</evidence>
<dbReference type="PANTHER" id="PTHR12250">
    <property type="entry name" value="PHOSPHATIDYLINOSITOL GLYCAN, CLASS N"/>
    <property type="match status" value="1"/>
</dbReference>
<feature type="transmembrane region" description="Helical" evidence="13">
    <location>
        <begin position="444"/>
        <end position="466"/>
    </location>
</feature>
<gene>
    <name evidence="15" type="ORF">CcCBS67573_g08604</name>
</gene>
<dbReference type="UniPathway" id="UPA00196"/>
<dbReference type="EC" id="2.-.-.-" evidence="13"/>
<feature type="transmembrane region" description="Helical" evidence="13">
    <location>
        <begin position="859"/>
        <end position="883"/>
    </location>
</feature>
<dbReference type="EMBL" id="QEAP01000587">
    <property type="protein sequence ID" value="TPX63705.1"/>
    <property type="molecule type" value="Genomic_DNA"/>
</dbReference>
<protein>
    <recommendedName>
        <fullName evidence="4 13">GPI ethanolamine phosphate transferase 1</fullName>
        <ecNumber evidence="13">2.-.-.-</ecNumber>
    </recommendedName>
</protein>
<dbReference type="GO" id="GO:0051377">
    <property type="term" value="F:mannose-ethanolamine phosphotransferase activity"/>
    <property type="evidence" value="ECO:0007669"/>
    <property type="project" value="UniProtKB-UniRule"/>
</dbReference>
<keyword evidence="10 13" id="KW-0472">Membrane</keyword>
<evidence type="ECO:0000256" key="8">
    <source>
        <dbReference type="ARBA" id="ARBA00022824"/>
    </source>
</evidence>
<feature type="transmembrane region" description="Helical" evidence="13">
    <location>
        <begin position="623"/>
        <end position="647"/>
    </location>
</feature>
<keyword evidence="6 13" id="KW-0808">Transferase</keyword>
<feature type="transmembrane region" description="Helical" evidence="13">
    <location>
        <begin position="667"/>
        <end position="686"/>
    </location>
</feature>
<dbReference type="InterPro" id="IPR007070">
    <property type="entry name" value="GPI_EtnP_transferase_1"/>
</dbReference>
<evidence type="ECO:0000256" key="11">
    <source>
        <dbReference type="ARBA" id="ARBA00023180"/>
    </source>
</evidence>
<evidence type="ECO:0000256" key="10">
    <source>
        <dbReference type="ARBA" id="ARBA00023136"/>
    </source>
</evidence>
<feature type="transmembrane region" description="Helical" evidence="13">
    <location>
        <begin position="822"/>
        <end position="847"/>
    </location>
</feature>
<dbReference type="OrthoDB" id="2748310at2759"/>
<feature type="transmembrane region" description="Helical" evidence="13">
    <location>
        <begin position="553"/>
        <end position="586"/>
    </location>
</feature>
<evidence type="ECO:0000256" key="7">
    <source>
        <dbReference type="ARBA" id="ARBA00022692"/>
    </source>
</evidence>
<evidence type="ECO:0000256" key="2">
    <source>
        <dbReference type="ARBA" id="ARBA00004687"/>
    </source>
</evidence>
<accession>A0A507EJY7</accession>
<evidence type="ECO:0000259" key="14">
    <source>
        <dbReference type="Pfam" id="PF04987"/>
    </source>
</evidence>
<evidence type="ECO:0000256" key="5">
    <source>
        <dbReference type="ARBA" id="ARBA00022502"/>
    </source>
</evidence>
<dbReference type="InterPro" id="IPR037671">
    <property type="entry name" value="PIGN_N"/>
</dbReference>
<dbReference type="InterPro" id="IPR017852">
    <property type="entry name" value="GPI_EtnP_transferase_1_C"/>
</dbReference>